<evidence type="ECO:0000313" key="3">
    <source>
        <dbReference type="Proteomes" id="UP000054815"/>
    </source>
</evidence>
<feature type="region of interest" description="Disordered" evidence="1">
    <location>
        <begin position="448"/>
        <end position="490"/>
    </location>
</feature>
<feature type="non-terminal residue" evidence="2">
    <location>
        <position position="1"/>
    </location>
</feature>
<feature type="compositionally biased region" description="Low complexity" evidence="1">
    <location>
        <begin position="914"/>
        <end position="924"/>
    </location>
</feature>
<accession>A0A0V0Y410</accession>
<comment type="caution">
    <text evidence="2">The sequence shown here is derived from an EMBL/GenBank/DDBJ whole genome shotgun (WGS) entry which is preliminary data.</text>
</comment>
<gene>
    <name evidence="2" type="primary">dom</name>
    <name evidence="2" type="ORF">T4E_11884</name>
</gene>
<reference evidence="2 3" key="1">
    <citation type="submission" date="2015-01" db="EMBL/GenBank/DDBJ databases">
        <title>Evolution of Trichinella species and genotypes.</title>
        <authorList>
            <person name="Korhonen P.K."/>
            <person name="Edoardo P."/>
            <person name="Giuseppe L.R."/>
            <person name="Gasser R.B."/>
        </authorList>
    </citation>
    <scope>NUCLEOTIDE SEQUENCE [LARGE SCALE GENOMIC DNA]</scope>
    <source>
        <strain evidence="2">ISS141</strain>
    </source>
</reference>
<feature type="region of interest" description="Disordered" evidence="1">
    <location>
        <begin position="38"/>
        <end position="79"/>
    </location>
</feature>
<dbReference type="GO" id="GO:0004386">
    <property type="term" value="F:helicase activity"/>
    <property type="evidence" value="ECO:0007669"/>
    <property type="project" value="UniProtKB-KW"/>
</dbReference>
<feature type="compositionally biased region" description="Acidic residues" evidence="1">
    <location>
        <begin position="662"/>
        <end position="673"/>
    </location>
</feature>
<feature type="region of interest" description="Disordered" evidence="1">
    <location>
        <begin position="256"/>
        <end position="280"/>
    </location>
</feature>
<keyword evidence="2" id="KW-0067">ATP-binding</keyword>
<feature type="compositionally biased region" description="Basic and acidic residues" evidence="1">
    <location>
        <begin position="707"/>
        <end position="717"/>
    </location>
</feature>
<dbReference type="EMBL" id="JYDU01000067">
    <property type="protein sequence ID" value="KRX94754.1"/>
    <property type="molecule type" value="Genomic_DNA"/>
</dbReference>
<feature type="compositionally biased region" description="Polar residues" evidence="1">
    <location>
        <begin position="67"/>
        <end position="76"/>
    </location>
</feature>
<feature type="compositionally biased region" description="Acidic residues" evidence="1">
    <location>
        <begin position="46"/>
        <end position="55"/>
    </location>
</feature>
<feature type="compositionally biased region" description="Low complexity" evidence="1">
    <location>
        <begin position="742"/>
        <end position="752"/>
    </location>
</feature>
<proteinExistence type="predicted"/>
<feature type="compositionally biased region" description="Low complexity" evidence="1">
    <location>
        <begin position="450"/>
        <end position="463"/>
    </location>
</feature>
<feature type="compositionally biased region" description="Low complexity" evidence="1">
    <location>
        <begin position="674"/>
        <end position="690"/>
    </location>
</feature>
<evidence type="ECO:0000256" key="1">
    <source>
        <dbReference type="SAM" id="MobiDB-lite"/>
    </source>
</evidence>
<evidence type="ECO:0000313" key="2">
    <source>
        <dbReference type="EMBL" id="KRX94754.1"/>
    </source>
</evidence>
<feature type="region of interest" description="Disordered" evidence="1">
    <location>
        <begin position="662"/>
        <end position="756"/>
    </location>
</feature>
<organism evidence="2 3">
    <name type="scientific">Trichinella pseudospiralis</name>
    <name type="common">Parasitic roundworm</name>
    <dbReference type="NCBI Taxonomy" id="6337"/>
    <lineage>
        <taxon>Eukaryota</taxon>
        <taxon>Metazoa</taxon>
        <taxon>Ecdysozoa</taxon>
        <taxon>Nematoda</taxon>
        <taxon>Enoplea</taxon>
        <taxon>Dorylaimia</taxon>
        <taxon>Trichinellida</taxon>
        <taxon>Trichinellidae</taxon>
        <taxon>Trichinella</taxon>
    </lineage>
</organism>
<feature type="compositionally biased region" description="Polar residues" evidence="1">
    <location>
        <begin position="901"/>
        <end position="913"/>
    </location>
</feature>
<feature type="compositionally biased region" description="Low complexity" evidence="1">
    <location>
        <begin position="697"/>
        <end position="706"/>
    </location>
</feature>
<dbReference type="AlphaFoldDB" id="A0A0V0Y410"/>
<protein>
    <submittedName>
        <fullName evidence="2">Helicase domino</fullName>
    </submittedName>
</protein>
<sequence length="1075" mass="119325">LFDMEESVFVRDVSDADIQQAMSKVEDDNDAIAARIAVDEAQAEERADEEEDDENAGGQKKSDAVLQYTNDGSVAESSDPDVLRVLEEMRDILAKMSEVERYALEYVEEERAFEFSEELKGVDNEIEERKMALMQAHYNELKSARAMQEAEVDEEFSITYDRQDAYAKVRDGDFNGELVKNSGKMICIEDPSLEMPIWTPLSPPLSDDDSPGSLKPDHLLGELYEWLPIDQSILAKFPSSPSPEDDRSVEMPILRTPDKAPKLGGACNNSRRTSPFRGRSAVQVREKSVTETINSVARFPPPALSISVNSPKSLFELLSNKGRKESSRSLNPSIMGLDMKNYEVFPWNVIQDYALIRSLLTGHCSPKSGTLPSRNQSLNWEYVSDFVRAHGGFYHSPRQCCLRYYGWLHAQDEKAASANMAAHNPTPTPTATATGNISLQTSVETSANVSGLSSGTSFSSTGHGSKRDGSECSTTKKQRKTGNHGSTVQSGKLVLKNISDRYKRDLNKTNTQRFRTISIMGASMFVESDAFTCTAGLLPTEVIDDEPPEQQKEDFDMNSEEMKETFFEGLFIPVMTNSNLEEECQSDDDEDLESATVELQEMMTTTTQKMLPLRTTPSSMDKLLYDSWLEEEKRNCQTKTDFRKDVLPYFMTSLRMFDTANSDDEANANDVDDGNGNNSNNNNNNNDGTSKSNITTKISDSNSINKNSKDFERGNNDEKDDGNSNAKGRKAHKNVNDEQKKLPQQQQQQQQQKQERISMKEIIKQEDNPYYSGDFRPLSPMLSSNNNNGHNSAPLPEVSVKVESSSPFPTVKVEPMEFPYRYTIPHFNTNMTTTTTTTTTTTATTKTTTTFVPTTSHSVSVSASPHTRLASFIHPIMSSRQLTMPFSNSPTEVNALPKPSTIPSVRTTSSGSVPRQPQQQQMMHRTQTLKVLCPGRMRIGNSRLRSLMGRAVPPSRIISTSPGMPILRGQGITSSIGGRTIAIRTYRPRQPTPTTSTAAVSSAGVTSMPSSVAANSSLSALISDPPRIYTLSNRNPTAPVVRRRMPSVNVLAPRGLIKREPTTFPAYRSSSNQQH</sequence>
<keyword evidence="2" id="KW-0347">Helicase</keyword>
<name>A0A0V0Y410_TRIPS</name>
<keyword evidence="2" id="KW-0378">Hydrolase</keyword>
<dbReference type="Proteomes" id="UP000054815">
    <property type="component" value="Unassembled WGS sequence"/>
</dbReference>
<keyword evidence="2" id="KW-0547">Nucleotide-binding</keyword>
<feature type="region of interest" description="Disordered" evidence="1">
    <location>
        <begin position="889"/>
        <end position="924"/>
    </location>
</feature>